<keyword evidence="4" id="KW-1185">Reference proteome</keyword>
<dbReference type="Gene3D" id="1.50.10.100">
    <property type="entry name" value="Chondroitin AC/alginate lyase"/>
    <property type="match status" value="1"/>
</dbReference>
<name>A0ABR3FVJ2_9AGAR</name>
<protein>
    <recommendedName>
        <fullName evidence="2">Polysaccharide lyase 8 N-terminal alpha-helical domain-containing protein</fullName>
    </recommendedName>
</protein>
<feature type="domain" description="Polysaccharide lyase 8 N-terminal alpha-helical" evidence="2">
    <location>
        <begin position="168"/>
        <end position="286"/>
    </location>
</feature>
<evidence type="ECO:0000259" key="2">
    <source>
        <dbReference type="Pfam" id="PF08124"/>
    </source>
</evidence>
<sequence length="287" mass="30922">MRGIIRTVLVAVSCVIWVVPSLQSTVAVNTGSIHRATSSDPAVDARGLLQRRLDVIVGSITDAGSIASLLRRLGSNGQWTDVDYTTGCAAQPSSWLAVTHWSRLVTLAGAWHGGLPNTTRFTRNQTFAGMISGAMNWWFDRDFTNVACLTDGGTPSCPCAPADITMWNTNWFANVIRVPELVGQTCLFMNDTLSPAQFKHCSLMMTRAYGTFQGNFSFLAGSNILDIAAVGIDNGILTQNESLITDAYQRVHREVVIQGGVEVDGVKADGSFGQHGGLIYNGNYGKD</sequence>
<dbReference type="PANTHER" id="PTHR38481:SF1">
    <property type="entry name" value="HYALURONATE LYASE"/>
    <property type="match status" value="1"/>
</dbReference>
<keyword evidence="1" id="KW-0732">Signal</keyword>
<feature type="signal peptide" evidence="1">
    <location>
        <begin position="1"/>
        <end position="27"/>
    </location>
</feature>
<proteinExistence type="predicted"/>
<gene>
    <name evidence="3" type="ORF">V5O48_002644</name>
</gene>
<dbReference type="InterPro" id="IPR008929">
    <property type="entry name" value="Chondroitin_lyas"/>
</dbReference>
<dbReference type="PANTHER" id="PTHR38481">
    <property type="entry name" value="HYALURONATE LYASE"/>
    <property type="match status" value="1"/>
</dbReference>
<feature type="chain" id="PRO_5047090441" description="Polysaccharide lyase 8 N-terminal alpha-helical domain-containing protein" evidence="1">
    <location>
        <begin position="28"/>
        <end position="287"/>
    </location>
</feature>
<dbReference type="Pfam" id="PF08124">
    <property type="entry name" value="Lyase_8_N"/>
    <property type="match status" value="1"/>
</dbReference>
<dbReference type="InterPro" id="IPR038970">
    <property type="entry name" value="Lyase_8"/>
</dbReference>
<dbReference type="SUPFAM" id="SSF48230">
    <property type="entry name" value="Chondroitin AC/alginate lyase"/>
    <property type="match status" value="1"/>
</dbReference>
<dbReference type="InterPro" id="IPR012970">
    <property type="entry name" value="Lyase_8_alpha_N"/>
</dbReference>
<dbReference type="Proteomes" id="UP001465976">
    <property type="component" value="Unassembled WGS sequence"/>
</dbReference>
<organism evidence="3 4">
    <name type="scientific">Marasmius crinis-equi</name>
    <dbReference type="NCBI Taxonomy" id="585013"/>
    <lineage>
        <taxon>Eukaryota</taxon>
        <taxon>Fungi</taxon>
        <taxon>Dikarya</taxon>
        <taxon>Basidiomycota</taxon>
        <taxon>Agaricomycotina</taxon>
        <taxon>Agaricomycetes</taxon>
        <taxon>Agaricomycetidae</taxon>
        <taxon>Agaricales</taxon>
        <taxon>Marasmiineae</taxon>
        <taxon>Marasmiaceae</taxon>
        <taxon>Marasmius</taxon>
    </lineage>
</organism>
<evidence type="ECO:0000256" key="1">
    <source>
        <dbReference type="SAM" id="SignalP"/>
    </source>
</evidence>
<reference evidence="3 4" key="1">
    <citation type="submission" date="2024-02" db="EMBL/GenBank/DDBJ databases">
        <title>A draft genome for the cacao thread blight pathogen Marasmius crinis-equi.</title>
        <authorList>
            <person name="Cohen S.P."/>
            <person name="Baruah I.K."/>
            <person name="Amoako-Attah I."/>
            <person name="Bukari Y."/>
            <person name="Meinhardt L.W."/>
            <person name="Bailey B.A."/>
        </authorList>
    </citation>
    <scope>NUCLEOTIDE SEQUENCE [LARGE SCALE GENOMIC DNA]</scope>
    <source>
        <strain evidence="3 4">GH-76</strain>
    </source>
</reference>
<comment type="caution">
    <text evidence="3">The sequence shown here is derived from an EMBL/GenBank/DDBJ whole genome shotgun (WGS) entry which is preliminary data.</text>
</comment>
<evidence type="ECO:0000313" key="4">
    <source>
        <dbReference type="Proteomes" id="UP001465976"/>
    </source>
</evidence>
<evidence type="ECO:0000313" key="3">
    <source>
        <dbReference type="EMBL" id="KAL0579368.1"/>
    </source>
</evidence>
<accession>A0ABR3FVJ2</accession>
<dbReference type="EMBL" id="JBAHYK010000062">
    <property type="protein sequence ID" value="KAL0579368.1"/>
    <property type="molecule type" value="Genomic_DNA"/>
</dbReference>